<dbReference type="EMBL" id="MLAK01001121">
    <property type="protein sequence ID" value="OHS97350.1"/>
    <property type="molecule type" value="Genomic_DNA"/>
</dbReference>
<keyword evidence="6" id="KW-1185">Reference proteome</keyword>
<gene>
    <name evidence="5" type="ORF">TRFO_36445</name>
</gene>
<dbReference type="Pfam" id="PF00632">
    <property type="entry name" value="HECT"/>
    <property type="match status" value="1"/>
</dbReference>
<evidence type="ECO:0000313" key="5">
    <source>
        <dbReference type="EMBL" id="OHS97350.1"/>
    </source>
</evidence>
<dbReference type="OrthoDB" id="8068875at2759"/>
<dbReference type="SUPFAM" id="SSF56204">
    <property type="entry name" value="Hect, E3 ligase catalytic domain"/>
    <property type="match status" value="1"/>
</dbReference>
<dbReference type="InterPro" id="IPR035983">
    <property type="entry name" value="Hect_E3_ubiquitin_ligase"/>
</dbReference>
<keyword evidence="1 2" id="KW-0833">Ubl conjugation pathway</keyword>
<protein>
    <recommendedName>
        <fullName evidence="4">HECT domain-containing protein</fullName>
    </recommendedName>
</protein>
<reference evidence="5" key="1">
    <citation type="submission" date="2016-10" db="EMBL/GenBank/DDBJ databases">
        <authorList>
            <person name="Benchimol M."/>
            <person name="Almeida L.G."/>
            <person name="Vasconcelos A.T."/>
            <person name="Perreira-Neves A."/>
            <person name="Rosa I.A."/>
            <person name="Tasca T."/>
            <person name="Bogo M.R."/>
            <person name="de Souza W."/>
        </authorList>
    </citation>
    <scope>NUCLEOTIDE SEQUENCE [LARGE SCALE GENOMIC DNA]</scope>
    <source>
        <strain evidence="5">K</strain>
    </source>
</reference>
<dbReference type="GO" id="GO:0004842">
    <property type="term" value="F:ubiquitin-protein transferase activity"/>
    <property type="evidence" value="ECO:0007669"/>
    <property type="project" value="InterPro"/>
</dbReference>
<evidence type="ECO:0000259" key="4">
    <source>
        <dbReference type="PROSITE" id="PS50237"/>
    </source>
</evidence>
<sequence>MGNSSSTLPEEAKTDFTWNPTKERTGISIGSFNNPFLLSEKNISYFHDPNLLTFTRNNKHKAGDLAQLVLGCYEQLENIDEILETIIEADTEPESDVIKYLSHCFSNYSKSANDRLKLFLFNSQFCKKFYSPFEMLSMSPMDGIKQPSFSLLMTALSTSLSLLNDPKFPFQSLYSFVDFFNGSYTSTSLPPPTPEFLPSSQIIHEEMFTTSYVNPHGTSSNGQFLFVLCADNILQIFPLLNGGTISSLITVDLSFLKIEIPQNASLRASEQHIQIYFTINRTNASIELDIYSLIQNTQTMPVISSTPYNYQCSCSDGIVHVVIYPDHTFKAFDIRKKTVISHCELSKRANLPLDLSTQIIETNGVFLGILQPLENHEASYKVFSIKTGNFLNEERFPFPDQIVSSTIDSINKCHWSVIFAGNSRFCVRRYAFRGGENPKIFDIETFSYPIPQVATSFSYLPILVSSLHRHMYGLINSQIAPFIFLAQKADEFFKLVDLLDQILNYPEDKAHLLQSCHFAAKQCLAILISLNLKRIECTSEPTDFICSRVLKIIRQLPTNLAALLFFSNFDYLTFNQSDDSIMLLLGIIKSINNDVLLSFVLRMMEESLSIGKIPFTMRSGLLDIIPQDLKPASSIEPSMLSFILLHQRCLVRKAEQFLKNDPLAVIQFTDRTPENTTPLDLLADYIQLIIPKFDAALGTEAYETITSSLIYFLFTNFISLLSSLVDYHSVAQIVTALLTLLIGKLANLVKYDDKTVLYIIFIFGKFASTLLMGGGMSEFESKFLWLIRSNINLIDKPEVMKILHSEDTTNMPDERINLFINNQGNSIEFLYKKCKPHFNRNLSDEFKQIDRIALAAFAKHIDCLDEMLFYDGTRPPSSKLKGAFDQMLRVRNEYRSYHQANKDTSVLKRKCLMLLRMESDKQIHQKSLGDFVISNFAPSYVTKIIKSQRKRIQTTLVGFALLDRTYGMNVESLFNHIIGYNLSQIKSFEGLSSIMRITHLSDAQVTQVHIFFQRIIETVSSTGSNLLVMVAFRFFRDLDSLQTIQSSFLDSVLSLYESMPLKYSLFALSLLLARNSIMVPAHLLNMESNSKNAFRWLILAESLKTAIPPEDFIGNFINRVLWSSPPETMRLILRILYNIQNKIGDPQNILLSMIQVIGDQIKVFRNLSLASELILFLRRIIVNVNAPWNGVLINLILNSNMQNSNESVIIGIFAILGFTIENIRPYALMRMHTSRNELKEFYVIPKIETKKLVFYSRPFHLDSEKAIDMSINPSSYAVPLIEIQPDQFPYFDYILSFFIFCNDSFYTSTTIFALYMQVFASFCKSNNFVQLISPEFFLKLYENPLPFHDIVDTIRSLESLCSTRIIPESNVFDILAFDGLSYKTLLSPPIFPNAPDFETIISLPPLKSKFNTYIGIVSDNLEPTFTRYILIEFPTGNVYPMANHHVKFGSLSSCIKLKINVFNRHFTINDNHFDFPPGMQFRIIVATNLEDISEVGIQTHPDNQIFDINSIPLIQSFDDSDESKLYNMPGWTSKTAKNLPFDFTKISKVSNIITPYSNREKFQNCFTIPPSKIIIHGLVANQATPGILQSLYRGHFKKLGLQYTSIALLRITSFQPDFVKPVVFQLFKHCIVALEPFSSSLFSNGMFPFPMDAPIWQTEVSPIYMSLENEAKKVLTVIVSDENNIKAIAFEIWKMSNSKKLHSLMLPQQALEFYPRAPLHLIVPRDMTKIFIFNNFSYFNGSWGETASIRNVPLNLPIFFSRKPQPTEIVFNEKGKQNSLSGLIINPMNNSWVINTPIELLLLLKNFTFIALQEHRPMIKSIILDSFICQSPLMVCYLNNFTDFIQLNVPSTPLDNDPLYMCRLALLGGFLNTLREPNFINFYQSEQRLLTSKIAAELSAHFPEFFSSPLPPANTVMCTIPAAIVDPGALNVDFTSHILTLRLFSKRYTSLHGFPFWELLPYWIRLSGFSSSGGDFIQPTVDRISSEVLRVSNPSIPRLTVKFIHRNRIPNDSILMYSESSLFEDAEYVDFHHFDNPIIVRQGETYFSLIGTGHRNPWEECSLQLIQPNMQEIDSMKPTEININKIRQKFIKDMTEFAIEWQESDTNELLSLIPRTALVKAQFADVESIARGSSLTTRYNVNVVVLRALLLHHYNYIRYHKYSSVPVGLWSSFTSFLSLDDASEALLSDLACMPYVKGQGIRFEINRHISRQLILAGKGNPKLSIISQLSKVISKYGAAKFRVKEKPWIVVFKGELAIDAGGPSRELVVEATSSIFEPTTDLMVPTDSEIDAHHHYYVPNEKATNRLNEFYAIGVLIGIIIRTGLLQDIPFAPFVWKAIAGERITDSDILEADALFRDSFKSQTFAQHRWTVDTWDGRTVILPGRIDADVPPEQLAQYQRECLSYRIQSIKPMLKQMRKGFTDSIGFKKHSMLKGPLLSRLAQGSGTITIEQLMAITRTSGFEDGKRNPFIMRFWKAVSRFNDEQRKLLFKFITTLTRMPNSARMGDDFHMTIDPLSCENPDIMLPTASTCFNRLHLPLYTDDEVAYQKILYAVQFCQTMENK</sequence>
<evidence type="ECO:0000256" key="3">
    <source>
        <dbReference type="SAM" id="Phobius"/>
    </source>
</evidence>
<dbReference type="InterPro" id="IPR000569">
    <property type="entry name" value="HECT_dom"/>
</dbReference>
<proteinExistence type="predicted"/>
<feature type="transmembrane region" description="Helical" evidence="3">
    <location>
        <begin position="756"/>
        <end position="776"/>
    </location>
</feature>
<evidence type="ECO:0000256" key="2">
    <source>
        <dbReference type="PROSITE-ProRule" id="PRU00104"/>
    </source>
</evidence>
<feature type="transmembrane region" description="Helical" evidence="3">
    <location>
        <begin position="731"/>
        <end position="749"/>
    </location>
</feature>
<evidence type="ECO:0000256" key="1">
    <source>
        <dbReference type="ARBA" id="ARBA00022786"/>
    </source>
</evidence>
<feature type="domain" description="HECT" evidence="4">
    <location>
        <begin position="2239"/>
        <end position="2563"/>
    </location>
</feature>
<dbReference type="VEuPathDB" id="TrichDB:TRFO_36445"/>
<keyword evidence="3" id="KW-0812">Transmembrane</keyword>
<dbReference type="PROSITE" id="PS50237">
    <property type="entry name" value="HECT"/>
    <property type="match status" value="1"/>
</dbReference>
<evidence type="ECO:0000313" key="6">
    <source>
        <dbReference type="Proteomes" id="UP000179807"/>
    </source>
</evidence>
<dbReference type="Proteomes" id="UP000179807">
    <property type="component" value="Unassembled WGS sequence"/>
</dbReference>
<keyword evidence="3" id="KW-1133">Transmembrane helix</keyword>
<dbReference type="GeneID" id="94845534"/>
<dbReference type="Gene3D" id="3.90.1750.10">
    <property type="entry name" value="Hect, E3 ligase catalytic domains"/>
    <property type="match status" value="1"/>
</dbReference>
<feature type="active site" description="Glycyl thioester intermediate" evidence="2">
    <location>
        <position position="2531"/>
    </location>
</feature>
<dbReference type="GO" id="GO:0005737">
    <property type="term" value="C:cytoplasm"/>
    <property type="evidence" value="ECO:0007669"/>
    <property type="project" value="TreeGrafter"/>
</dbReference>
<organism evidence="5 6">
    <name type="scientific">Tritrichomonas foetus</name>
    <dbReference type="NCBI Taxonomy" id="1144522"/>
    <lineage>
        <taxon>Eukaryota</taxon>
        <taxon>Metamonada</taxon>
        <taxon>Parabasalia</taxon>
        <taxon>Tritrichomonadida</taxon>
        <taxon>Tritrichomonadidae</taxon>
        <taxon>Tritrichomonas</taxon>
    </lineage>
</organism>
<keyword evidence="3" id="KW-0472">Membrane</keyword>
<dbReference type="PANTHER" id="PTHR46654:SF1">
    <property type="entry name" value="E3 UBIQUITIN-PROTEIN LIGASE HECTD3"/>
    <property type="match status" value="1"/>
</dbReference>
<name>A0A1J4JDS7_9EUKA</name>
<accession>A0A1J4JDS7</accession>
<comment type="caution">
    <text evidence="5">The sequence shown here is derived from an EMBL/GenBank/DDBJ whole genome shotgun (WGS) entry which is preliminary data.</text>
</comment>
<dbReference type="SMART" id="SM00119">
    <property type="entry name" value="HECTc"/>
    <property type="match status" value="1"/>
</dbReference>
<dbReference type="PANTHER" id="PTHR46654">
    <property type="entry name" value="E3 UBIQUITIN-PROTEIN LIGASE HECTD3"/>
    <property type="match status" value="1"/>
</dbReference>
<dbReference type="InterPro" id="IPR042469">
    <property type="entry name" value="HECTD3"/>
</dbReference>
<dbReference type="Gene3D" id="3.30.2410.10">
    <property type="entry name" value="Hect, E3 ligase catalytic domain"/>
    <property type="match status" value="1"/>
</dbReference>
<dbReference type="RefSeq" id="XP_068350487.1">
    <property type="nucleotide sequence ID" value="XM_068510830.1"/>
</dbReference>